<dbReference type="GeneID" id="55565824"/>
<dbReference type="CDD" id="cd16964">
    <property type="entry name" value="YqgF"/>
    <property type="match status" value="1"/>
</dbReference>
<dbReference type="GO" id="GO:0000967">
    <property type="term" value="P:rRNA 5'-end processing"/>
    <property type="evidence" value="ECO:0007669"/>
    <property type="project" value="UniProtKB-UniRule"/>
</dbReference>
<accession>A0A2X2Y9N7</accession>
<keyword evidence="1 5" id="KW-0963">Cytoplasm</keyword>
<dbReference type="InterPro" id="IPR012337">
    <property type="entry name" value="RNaseH-like_sf"/>
</dbReference>
<keyword evidence="4 5" id="KW-0378">Hydrolase</keyword>
<feature type="domain" description="YqgF/RNase H-like" evidence="6">
    <location>
        <begin position="4"/>
        <end position="105"/>
    </location>
</feature>
<evidence type="ECO:0000256" key="5">
    <source>
        <dbReference type="HAMAP-Rule" id="MF_00651"/>
    </source>
</evidence>
<dbReference type="EC" id="3.1.-.-" evidence="5"/>
<protein>
    <recommendedName>
        <fullName evidence="5">Putative pre-16S rRNA nuclease</fullName>
        <ecNumber evidence="5">3.1.-.-</ecNumber>
    </recommendedName>
</protein>
<gene>
    <name evidence="7" type="primary">yqgF</name>
    <name evidence="7" type="ORF">NCTC11820_00870</name>
</gene>
<proteinExistence type="inferred from homology"/>
<comment type="similarity">
    <text evidence="5">Belongs to the YqgF HJR family.</text>
</comment>
<dbReference type="SUPFAM" id="SSF53098">
    <property type="entry name" value="Ribonuclease H-like"/>
    <property type="match status" value="1"/>
</dbReference>
<reference evidence="7 8" key="1">
    <citation type="submission" date="2018-06" db="EMBL/GenBank/DDBJ databases">
        <authorList>
            <consortium name="Pathogen Informatics"/>
            <person name="Doyle S."/>
        </authorList>
    </citation>
    <scope>NUCLEOTIDE SEQUENCE [LARGE SCALE GENOMIC DNA]</scope>
    <source>
        <strain evidence="7 8">NCTC11820</strain>
    </source>
</reference>
<evidence type="ECO:0000313" key="8">
    <source>
        <dbReference type="Proteomes" id="UP000250245"/>
    </source>
</evidence>
<dbReference type="AlphaFoldDB" id="A0A2X2Y9N7"/>
<dbReference type="Gene3D" id="3.30.420.140">
    <property type="entry name" value="YqgF/RNase H-like domain"/>
    <property type="match status" value="1"/>
</dbReference>
<dbReference type="GO" id="GO:0016788">
    <property type="term" value="F:hydrolase activity, acting on ester bonds"/>
    <property type="evidence" value="ECO:0007669"/>
    <property type="project" value="UniProtKB-UniRule"/>
</dbReference>
<dbReference type="Pfam" id="PF03652">
    <property type="entry name" value="RuvX"/>
    <property type="match status" value="1"/>
</dbReference>
<keyword evidence="2 5" id="KW-0690">Ribosome biogenesis</keyword>
<keyword evidence="3 5" id="KW-0540">Nuclease</keyword>
<evidence type="ECO:0000256" key="1">
    <source>
        <dbReference type="ARBA" id="ARBA00022490"/>
    </source>
</evidence>
<dbReference type="Proteomes" id="UP000250245">
    <property type="component" value="Unassembled WGS sequence"/>
</dbReference>
<dbReference type="InterPro" id="IPR037027">
    <property type="entry name" value="YqgF/RNaseH-like_dom_sf"/>
</dbReference>
<dbReference type="SMART" id="SM00732">
    <property type="entry name" value="YqgFc"/>
    <property type="match status" value="1"/>
</dbReference>
<comment type="function">
    <text evidence="5">Could be a nuclease involved in processing of the 5'-end of pre-16S rRNA.</text>
</comment>
<dbReference type="GO" id="GO:0005829">
    <property type="term" value="C:cytosol"/>
    <property type="evidence" value="ECO:0007669"/>
    <property type="project" value="TreeGrafter"/>
</dbReference>
<organism evidence="7 8">
    <name type="scientific">Mobiluncus curtisii</name>
    <dbReference type="NCBI Taxonomy" id="2051"/>
    <lineage>
        <taxon>Bacteria</taxon>
        <taxon>Bacillati</taxon>
        <taxon>Actinomycetota</taxon>
        <taxon>Actinomycetes</taxon>
        <taxon>Actinomycetales</taxon>
        <taxon>Actinomycetaceae</taxon>
        <taxon>Mobiluncus</taxon>
    </lineage>
</organism>
<dbReference type="NCBIfam" id="TIGR00250">
    <property type="entry name" value="RNAse_H_YqgF"/>
    <property type="match status" value="1"/>
</dbReference>
<sequence length="152" mass="16179">MVAGNFLAIDVGKARIGVARSVSGTSLALPVKTLQVQPDGSELDELLAIITDSNPAAVFVGLPKLMSGKEGEAARMARSYARRLVRRLGELPVHLIDERLSSADAHAKLQQAGVCARRQKEMVDQLAAVTILTRALETLTQTGNLPGELVII</sequence>
<dbReference type="OMA" id="PMGWTAQ"/>
<comment type="subcellular location">
    <subcellularLocation>
        <location evidence="5">Cytoplasm</location>
    </subcellularLocation>
</comment>
<dbReference type="InterPro" id="IPR005227">
    <property type="entry name" value="YqgF"/>
</dbReference>
<evidence type="ECO:0000313" key="7">
    <source>
        <dbReference type="EMBL" id="SQB64522.1"/>
    </source>
</evidence>
<dbReference type="PANTHER" id="PTHR33317:SF4">
    <property type="entry name" value="POLYNUCLEOTIDYL TRANSFERASE, RIBONUCLEASE H-LIKE SUPERFAMILY PROTEIN"/>
    <property type="match status" value="1"/>
</dbReference>
<evidence type="ECO:0000256" key="4">
    <source>
        <dbReference type="ARBA" id="ARBA00022801"/>
    </source>
</evidence>
<evidence type="ECO:0000259" key="6">
    <source>
        <dbReference type="SMART" id="SM00732"/>
    </source>
</evidence>
<evidence type="ECO:0000256" key="3">
    <source>
        <dbReference type="ARBA" id="ARBA00022722"/>
    </source>
</evidence>
<dbReference type="PANTHER" id="PTHR33317">
    <property type="entry name" value="POLYNUCLEOTIDYL TRANSFERASE, RIBONUCLEASE H-LIKE SUPERFAMILY PROTEIN"/>
    <property type="match status" value="1"/>
</dbReference>
<dbReference type="HAMAP" id="MF_00651">
    <property type="entry name" value="Nuclease_YqgF"/>
    <property type="match status" value="1"/>
</dbReference>
<dbReference type="InterPro" id="IPR006641">
    <property type="entry name" value="YqgF/RNaseH-like_dom"/>
</dbReference>
<dbReference type="RefSeq" id="WP_004010655.1">
    <property type="nucleotide sequence ID" value="NZ_CP068112.1"/>
</dbReference>
<dbReference type="EMBL" id="UASJ01000001">
    <property type="protein sequence ID" value="SQB64522.1"/>
    <property type="molecule type" value="Genomic_DNA"/>
</dbReference>
<evidence type="ECO:0000256" key="2">
    <source>
        <dbReference type="ARBA" id="ARBA00022517"/>
    </source>
</evidence>
<name>A0A2X2Y9N7_9ACTO</name>
<dbReference type="GO" id="GO:0004518">
    <property type="term" value="F:nuclease activity"/>
    <property type="evidence" value="ECO:0007669"/>
    <property type="project" value="UniProtKB-KW"/>
</dbReference>